<dbReference type="Proteomes" id="UP000031666">
    <property type="component" value="Unassembled WGS sequence"/>
</dbReference>
<sequence>MMAKYIIQNRIESVEVLKEFDVAGYYFCEAESNEKELVFKREEQ</sequence>
<name>A0A0B8QS76_9VIBR</name>
<protein>
    <submittedName>
        <fullName evidence="1">Protein YaaA</fullName>
    </submittedName>
</protein>
<comment type="caution">
    <text evidence="1">The sequence shown here is derived from an EMBL/GenBank/DDBJ whole genome shotgun (WGS) entry which is preliminary data.</text>
</comment>
<dbReference type="AlphaFoldDB" id="A0A0B8QS76"/>
<proteinExistence type="predicted"/>
<reference evidence="1 2" key="1">
    <citation type="submission" date="2015-01" db="EMBL/GenBank/DDBJ databases">
        <title>Vibrio sp. C94 JCM 19241 whole genome shotgun sequence.</title>
        <authorList>
            <person name="Sawabe T."/>
            <person name="Meirelles P."/>
            <person name="Feng G."/>
            <person name="Sayaka M."/>
            <person name="Hattori M."/>
            <person name="Ohkuma M."/>
        </authorList>
    </citation>
    <scope>NUCLEOTIDE SEQUENCE [LARGE SCALE GENOMIC DNA]</scope>
    <source>
        <strain evidence="2">JCM 19241</strain>
    </source>
</reference>
<reference evidence="1 2" key="2">
    <citation type="submission" date="2015-01" db="EMBL/GenBank/DDBJ databases">
        <authorList>
            <consortium name="NBRP consortium"/>
            <person name="Sawabe T."/>
            <person name="Meirelles P."/>
            <person name="Feng G."/>
            <person name="Sayaka M."/>
            <person name="Hattori M."/>
            <person name="Ohkuma M."/>
        </authorList>
    </citation>
    <scope>NUCLEOTIDE SEQUENCE [LARGE SCALE GENOMIC DNA]</scope>
    <source>
        <strain evidence="2">JCM 19241</strain>
    </source>
</reference>
<evidence type="ECO:0000313" key="1">
    <source>
        <dbReference type="EMBL" id="GAM77094.1"/>
    </source>
</evidence>
<accession>A0A0B8QS76</accession>
<dbReference type="EMBL" id="BBSC01000007">
    <property type="protein sequence ID" value="GAM77094.1"/>
    <property type="molecule type" value="Genomic_DNA"/>
</dbReference>
<gene>
    <name evidence="1" type="ORF">JCM19241_5990</name>
</gene>
<organism evidence="1 2">
    <name type="scientific">Vibrio ishigakensis</name>
    <dbReference type="NCBI Taxonomy" id="1481914"/>
    <lineage>
        <taxon>Bacteria</taxon>
        <taxon>Pseudomonadati</taxon>
        <taxon>Pseudomonadota</taxon>
        <taxon>Gammaproteobacteria</taxon>
        <taxon>Vibrionales</taxon>
        <taxon>Vibrionaceae</taxon>
        <taxon>Vibrio</taxon>
    </lineage>
</organism>
<evidence type="ECO:0000313" key="2">
    <source>
        <dbReference type="Proteomes" id="UP000031666"/>
    </source>
</evidence>
<dbReference type="STRING" id="1481914.JCM19241_5990"/>